<proteinExistence type="predicted"/>
<dbReference type="InterPro" id="IPR003594">
    <property type="entry name" value="HATPase_dom"/>
</dbReference>
<keyword evidence="13" id="KW-1185">Reference proteome</keyword>
<name>V5WNI4_9SPIO</name>
<dbReference type="EMBL" id="CP006939">
    <property type="protein sequence ID" value="AHC16566.1"/>
    <property type="molecule type" value="Genomic_DNA"/>
</dbReference>
<evidence type="ECO:0000313" key="12">
    <source>
        <dbReference type="EMBL" id="AHC16566.1"/>
    </source>
</evidence>
<keyword evidence="3" id="KW-0808">Transferase</keyword>
<dbReference type="Pfam" id="PF02518">
    <property type="entry name" value="HATPase_c"/>
    <property type="match status" value="1"/>
</dbReference>
<dbReference type="Gene3D" id="3.30.450.20">
    <property type="entry name" value="PAS domain"/>
    <property type="match status" value="1"/>
</dbReference>
<dbReference type="EC" id="2.7.13.3" evidence="2"/>
<evidence type="ECO:0000256" key="3">
    <source>
        <dbReference type="ARBA" id="ARBA00022679"/>
    </source>
</evidence>
<feature type="domain" description="PAC" evidence="11">
    <location>
        <begin position="219"/>
        <end position="271"/>
    </location>
</feature>
<keyword evidence="8" id="KW-0597">Phosphoprotein</keyword>
<dbReference type="Gene3D" id="1.10.287.130">
    <property type="match status" value="1"/>
</dbReference>
<dbReference type="eggNOG" id="COG4191">
    <property type="taxonomic scope" value="Bacteria"/>
</dbReference>
<feature type="modified residue" description="4-aspartylphosphate" evidence="8">
    <location>
        <position position="58"/>
    </location>
</feature>
<evidence type="ECO:0000256" key="2">
    <source>
        <dbReference type="ARBA" id="ARBA00012438"/>
    </source>
</evidence>
<keyword evidence="4" id="KW-0547">Nucleotide-binding</keyword>
<sequence>MNRHLSALIVADKPEAHVQIAAALQKCGIERFTVLSPEDDLTDRLGQSTNRVSIIIFDSDSMADPGMREYRCNELTRENIPVIVCLDYEHIDSALRDGELDRCGYDLLPRPWGGTDLELAIRRNLRTPDEAIPRFKDAEGNGDPEGYRGAYHQLFLNNGDGILIHTHDGTILQSNSRAREMLSGTEGDPKGTRLQDYEPSEFRGVFHELIEGSSLHERMHLEVLLQNARNTVFSAEVLTGKIHRSTGSSTLYYSIIRDISQRRMIEDKFKHRLKMESAMSLIAGYFIEVENPRSSFMDALEQLGSLCEADSVCMELYSPEEALFEGSELSWVNRRKLHESDSRHLTQQQSSDLRNALEDEEYIYTESWEGKRIPRMFILPMRSGGRLLGSLWIYSPATPLVYEDRMLFLMIAEMFKSYYLQRQGDAQKRKLIQNLEQKVSQLNCLFSINHLFREEQGDSFSRVEEAVSLLYKHLDDRRFCCIHVQLYGQDISVGECSDEGCADLFRHEYELSRQYNFSLEVYAYDRKLEQNGDHDLIQAVFHEICSYLEQEQLRLQRELMEVQLNHTRRIEAMGELAAGIAHEMNTPNQYIQDNLHFIDESLSAMYPVGRELYEELGGYEEAITDMPYERVKHFIRKLNEIDLPFLQEEIPRAISQSIEGVNKQKQLLDAMRTYSHPGNADPLRNTETNINEVIRDAVLLCRYEWSRYARVETDLQADPPEFFCSPQDISQALINLIVNSVHAIKERFYGDETHTEPLKGDILITSSRRAGQVEIAVKDNGIGIPPEHQNRIFEPFFTTKEVGAGTGQGLAIVYEIIENRHKGEILLRSAPRKGSEFRLILPDAAE</sequence>
<dbReference type="PROSITE" id="PS50109">
    <property type="entry name" value="HIS_KIN"/>
    <property type="match status" value="1"/>
</dbReference>
<feature type="domain" description="Response regulatory" evidence="10">
    <location>
        <begin position="6"/>
        <end position="125"/>
    </location>
</feature>
<reference evidence="12 13" key="1">
    <citation type="journal article" date="2015" name="Stand. Genomic Sci.">
        <title>Complete genome sequence and description of Salinispira pacifica gen. nov., sp. nov., a novel spirochaete isolated form a hypersaline microbial mat.</title>
        <authorList>
            <person name="Ben Hania W."/>
            <person name="Joseph M."/>
            <person name="Schumann P."/>
            <person name="Bunk B."/>
            <person name="Fiebig A."/>
            <person name="Sproer C."/>
            <person name="Klenk H.P."/>
            <person name="Fardeau M.L."/>
            <person name="Spring S."/>
        </authorList>
    </citation>
    <scope>NUCLEOTIDE SEQUENCE [LARGE SCALE GENOMIC DNA]</scope>
    <source>
        <strain evidence="12 13">L21-RPul-D2</strain>
    </source>
</reference>
<dbReference type="OrthoDB" id="9784397at2"/>
<dbReference type="PRINTS" id="PR00344">
    <property type="entry name" value="BCTRLSENSOR"/>
</dbReference>
<dbReference type="PANTHER" id="PTHR43065:SF46">
    <property type="entry name" value="C4-DICARBOXYLATE TRANSPORT SENSOR PROTEIN DCTB"/>
    <property type="match status" value="1"/>
</dbReference>
<comment type="catalytic activity">
    <reaction evidence="1">
        <text>ATP + protein L-histidine = ADP + protein N-phospho-L-histidine.</text>
        <dbReference type="EC" id="2.7.13.3"/>
    </reaction>
</comment>
<dbReference type="GO" id="GO:0000160">
    <property type="term" value="P:phosphorelay signal transduction system"/>
    <property type="evidence" value="ECO:0007669"/>
    <property type="project" value="UniProtKB-KW"/>
</dbReference>
<evidence type="ECO:0000259" key="9">
    <source>
        <dbReference type="PROSITE" id="PS50109"/>
    </source>
</evidence>
<evidence type="ECO:0000256" key="4">
    <source>
        <dbReference type="ARBA" id="ARBA00022741"/>
    </source>
</evidence>
<dbReference type="SUPFAM" id="SSF55781">
    <property type="entry name" value="GAF domain-like"/>
    <property type="match status" value="1"/>
</dbReference>
<dbReference type="InterPro" id="IPR000700">
    <property type="entry name" value="PAS-assoc_C"/>
</dbReference>
<evidence type="ECO:0000313" key="13">
    <source>
        <dbReference type="Proteomes" id="UP000018680"/>
    </source>
</evidence>
<dbReference type="InterPro" id="IPR000014">
    <property type="entry name" value="PAS"/>
</dbReference>
<dbReference type="InterPro" id="IPR005467">
    <property type="entry name" value="His_kinase_dom"/>
</dbReference>
<keyword evidence="6" id="KW-0067">ATP-binding</keyword>
<dbReference type="AlphaFoldDB" id="V5WNI4"/>
<dbReference type="InterPro" id="IPR004358">
    <property type="entry name" value="Sig_transdc_His_kin-like_C"/>
</dbReference>
<dbReference type="STRING" id="1307761.L21SP2_3226"/>
<dbReference type="SUPFAM" id="SSF55785">
    <property type="entry name" value="PYP-like sensor domain (PAS domain)"/>
    <property type="match status" value="1"/>
</dbReference>
<dbReference type="PATRIC" id="fig|1307761.3.peg.3215"/>
<evidence type="ECO:0000259" key="10">
    <source>
        <dbReference type="PROSITE" id="PS50110"/>
    </source>
</evidence>
<dbReference type="Proteomes" id="UP000018680">
    <property type="component" value="Chromosome"/>
</dbReference>
<protein>
    <recommendedName>
        <fullName evidence="2">histidine kinase</fullName>
        <ecNumber evidence="2">2.7.13.3</ecNumber>
    </recommendedName>
</protein>
<dbReference type="SMART" id="SM00387">
    <property type="entry name" value="HATPase_c"/>
    <property type="match status" value="1"/>
</dbReference>
<dbReference type="HOGENOM" id="CLU_380242_0_0_12"/>
<keyword evidence="7" id="KW-0902">Two-component regulatory system</keyword>
<dbReference type="InterPro" id="IPR035965">
    <property type="entry name" value="PAS-like_dom_sf"/>
</dbReference>
<feature type="domain" description="Histidine kinase" evidence="9">
    <location>
        <begin position="579"/>
        <end position="845"/>
    </location>
</feature>
<dbReference type="SUPFAM" id="SSF55874">
    <property type="entry name" value="ATPase domain of HSP90 chaperone/DNA topoisomerase II/histidine kinase"/>
    <property type="match status" value="1"/>
</dbReference>
<evidence type="ECO:0000256" key="8">
    <source>
        <dbReference type="PROSITE-ProRule" id="PRU00169"/>
    </source>
</evidence>
<dbReference type="InterPro" id="IPR036890">
    <property type="entry name" value="HATPase_C_sf"/>
</dbReference>
<dbReference type="NCBIfam" id="TIGR00229">
    <property type="entry name" value="sensory_box"/>
    <property type="match status" value="1"/>
</dbReference>
<evidence type="ECO:0000256" key="7">
    <source>
        <dbReference type="ARBA" id="ARBA00023012"/>
    </source>
</evidence>
<evidence type="ECO:0000259" key="11">
    <source>
        <dbReference type="PROSITE" id="PS50113"/>
    </source>
</evidence>
<dbReference type="PANTHER" id="PTHR43065">
    <property type="entry name" value="SENSOR HISTIDINE KINASE"/>
    <property type="match status" value="1"/>
</dbReference>
<dbReference type="GO" id="GO:0004673">
    <property type="term" value="F:protein histidine kinase activity"/>
    <property type="evidence" value="ECO:0007669"/>
    <property type="project" value="UniProtKB-EC"/>
</dbReference>
<organism evidence="12 13">
    <name type="scientific">Salinispira pacifica</name>
    <dbReference type="NCBI Taxonomy" id="1307761"/>
    <lineage>
        <taxon>Bacteria</taxon>
        <taxon>Pseudomonadati</taxon>
        <taxon>Spirochaetota</taxon>
        <taxon>Spirochaetia</taxon>
        <taxon>Spirochaetales</taxon>
        <taxon>Spirochaetaceae</taxon>
        <taxon>Salinispira</taxon>
    </lineage>
</organism>
<evidence type="ECO:0000256" key="1">
    <source>
        <dbReference type="ARBA" id="ARBA00000085"/>
    </source>
</evidence>
<dbReference type="InterPro" id="IPR001789">
    <property type="entry name" value="Sig_transdc_resp-reg_receiver"/>
</dbReference>
<evidence type="ECO:0000256" key="6">
    <source>
        <dbReference type="ARBA" id="ARBA00022840"/>
    </source>
</evidence>
<dbReference type="Gene3D" id="3.30.565.10">
    <property type="entry name" value="Histidine kinase-like ATPase, C-terminal domain"/>
    <property type="match status" value="1"/>
</dbReference>
<dbReference type="RefSeq" id="WP_024269459.1">
    <property type="nucleotide sequence ID" value="NC_023035.1"/>
</dbReference>
<accession>V5WNI4</accession>
<evidence type="ECO:0000256" key="5">
    <source>
        <dbReference type="ARBA" id="ARBA00022777"/>
    </source>
</evidence>
<dbReference type="SMART" id="SM00091">
    <property type="entry name" value="PAS"/>
    <property type="match status" value="1"/>
</dbReference>
<dbReference type="InterPro" id="IPR011006">
    <property type="entry name" value="CheY-like_superfamily"/>
</dbReference>
<dbReference type="KEGG" id="slr:L21SP2_3226"/>
<dbReference type="PROSITE" id="PS50110">
    <property type="entry name" value="RESPONSE_REGULATORY"/>
    <property type="match status" value="1"/>
</dbReference>
<dbReference type="SUPFAM" id="SSF52172">
    <property type="entry name" value="CheY-like"/>
    <property type="match status" value="1"/>
</dbReference>
<dbReference type="PROSITE" id="PS50113">
    <property type="entry name" value="PAC"/>
    <property type="match status" value="1"/>
</dbReference>
<gene>
    <name evidence="12" type="ORF">L21SP2_3226</name>
</gene>
<dbReference type="GO" id="GO:0005524">
    <property type="term" value="F:ATP binding"/>
    <property type="evidence" value="ECO:0007669"/>
    <property type="project" value="UniProtKB-KW"/>
</dbReference>
<dbReference type="CDD" id="cd00130">
    <property type="entry name" value="PAS"/>
    <property type="match status" value="1"/>
</dbReference>
<keyword evidence="5" id="KW-0418">Kinase</keyword>